<feature type="domain" description="MENTAL" evidence="7">
    <location>
        <begin position="42"/>
        <end position="212"/>
    </location>
</feature>
<reference evidence="8" key="3">
    <citation type="submission" date="2025-09" db="UniProtKB">
        <authorList>
            <consortium name="Ensembl"/>
        </authorList>
    </citation>
    <scope>IDENTIFICATION</scope>
    <source>
        <strain evidence="8">breed Abyssinian</strain>
    </source>
</reference>
<reference evidence="8" key="2">
    <citation type="submission" date="2025-08" db="UniProtKB">
        <authorList>
            <consortium name="Ensembl"/>
        </authorList>
    </citation>
    <scope>IDENTIFICATION</scope>
    <source>
        <strain evidence="8">breed Abyssinian</strain>
    </source>
</reference>
<evidence type="ECO:0000313" key="8">
    <source>
        <dbReference type="Ensembl" id="ENSFCTP00005016527.1"/>
    </source>
</evidence>
<dbReference type="Proteomes" id="UP000823872">
    <property type="component" value="Chromosome A2"/>
</dbReference>
<accession>A0ABI7X1Y7</accession>
<evidence type="ECO:0000259" key="7">
    <source>
        <dbReference type="PROSITE" id="PS51439"/>
    </source>
</evidence>
<dbReference type="PANTHER" id="PTHR46121">
    <property type="entry name" value="STEROIDOGENIC ACUTE REGULATORY PROTEIN-LIKE"/>
    <property type="match status" value="1"/>
</dbReference>
<keyword evidence="9" id="KW-1185">Reference proteome</keyword>
<feature type="compositionally biased region" description="Low complexity" evidence="5">
    <location>
        <begin position="44"/>
        <end position="63"/>
    </location>
</feature>
<dbReference type="PANTHER" id="PTHR46121:SF1">
    <property type="entry name" value="STARD3 N-TERMINAL-LIKE PROTEIN"/>
    <property type="match status" value="1"/>
</dbReference>
<dbReference type="PROSITE" id="PS51439">
    <property type="entry name" value="MENTAL"/>
    <property type="match status" value="1"/>
</dbReference>
<evidence type="ECO:0000256" key="6">
    <source>
        <dbReference type="SAM" id="Phobius"/>
    </source>
</evidence>
<gene>
    <name evidence="8" type="primary">STARD3NL</name>
</gene>
<feature type="compositionally biased region" description="Basic and acidic residues" evidence="5">
    <location>
        <begin position="219"/>
        <end position="229"/>
    </location>
</feature>
<evidence type="ECO:0000256" key="2">
    <source>
        <dbReference type="ARBA" id="ARBA00010909"/>
    </source>
</evidence>
<dbReference type="GeneTree" id="ENSGT00940000155476"/>
<comment type="subcellular location">
    <subcellularLocation>
        <location evidence="1">Late endosome membrane</location>
        <topology evidence="1">Multi-pass membrane protein</topology>
    </subcellularLocation>
</comment>
<organism evidence="8 9">
    <name type="scientific">Felis catus</name>
    <name type="common">Cat</name>
    <name type="synonym">Felis silvestris catus</name>
    <dbReference type="NCBI Taxonomy" id="9685"/>
    <lineage>
        <taxon>Eukaryota</taxon>
        <taxon>Metazoa</taxon>
        <taxon>Chordata</taxon>
        <taxon>Craniata</taxon>
        <taxon>Vertebrata</taxon>
        <taxon>Euteleostomi</taxon>
        <taxon>Mammalia</taxon>
        <taxon>Eutheria</taxon>
        <taxon>Laurasiatheria</taxon>
        <taxon>Carnivora</taxon>
        <taxon>Feliformia</taxon>
        <taxon>Felidae</taxon>
        <taxon>Felinae</taxon>
        <taxon>Felis</taxon>
    </lineage>
</organism>
<evidence type="ECO:0000256" key="4">
    <source>
        <dbReference type="ARBA" id="ARBA00023136"/>
    </source>
</evidence>
<feature type="transmembrane region" description="Helical" evidence="6">
    <location>
        <begin position="90"/>
        <end position="111"/>
    </location>
</feature>
<feature type="transmembrane region" description="Helical" evidence="6">
    <location>
        <begin position="144"/>
        <end position="165"/>
    </location>
</feature>
<dbReference type="InterPro" id="IPR019498">
    <property type="entry name" value="MENTAL"/>
</dbReference>
<sequence>RVDVTGPVPEEVRGLLAAGGGLRVACWAWSLVPAPPSPAPPPARASAGSTAEPLSPGQPGAAGPKPPDEVNGGIENTLEKEVVRYDYYSSYFDIFLLAVFRFKVLILAYAVCRLRHWWAIALTTAVTSAFLLAKVILSKLFSQGAFGYVLPIISFLLAWIETWFLDFKVLPQEAEEENRLLIVQDASERAALIPGGLSDGQFYSPPESEAGSEEEAEEKQDGEKPLLEL</sequence>
<name>A0ABI7X1Y7_FELCA</name>
<protein>
    <recommendedName>
        <fullName evidence="7">MENTAL domain-containing protein</fullName>
    </recommendedName>
</protein>
<dbReference type="Pfam" id="PF10457">
    <property type="entry name" value="MENTAL"/>
    <property type="match status" value="1"/>
</dbReference>
<feature type="region of interest" description="Disordered" evidence="5">
    <location>
        <begin position="38"/>
        <end position="73"/>
    </location>
</feature>
<feature type="transmembrane region" description="Helical" evidence="6">
    <location>
        <begin position="117"/>
        <end position="137"/>
    </location>
</feature>
<keyword evidence="6" id="KW-1133">Transmembrane helix</keyword>
<evidence type="ECO:0000256" key="5">
    <source>
        <dbReference type="SAM" id="MobiDB-lite"/>
    </source>
</evidence>
<evidence type="ECO:0000256" key="3">
    <source>
        <dbReference type="ARBA" id="ARBA00022692"/>
    </source>
</evidence>
<dbReference type="InterPro" id="IPR051869">
    <property type="entry name" value="STARD3"/>
</dbReference>
<feature type="region of interest" description="Disordered" evidence="5">
    <location>
        <begin position="194"/>
        <end position="229"/>
    </location>
</feature>
<comment type="similarity">
    <text evidence="2">Belongs to the STARD3 family.</text>
</comment>
<keyword evidence="4 6" id="KW-0472">Membrane</keyword>
<evidence type="ECO:0000256" key="1">
    <source>
        <dbReference type="ARBA" id="ARBA00004107"/>
    </source>
</evidence>
<keyword evidence="3 6" id="KW-0812">Transmembrane</keyword>
<proteinExistence type="inferred from homology"/>
<reference evidence="8 9" key="1">
    <citation type="submission" date="2021-02" db="EMBL/GenBank/DDBJ databases">
        <title>Safari Cat Assemblies.</title>
        <authorList>
            <person name="Bredemeyer K.R."/>
            <person name="Murphy W.J."/>
        </authorList>
    </citation>
    <scope>NUCLEOTIDE SEQUENCE [LARGE SCALE GENOMIC DNA]</scope>
</reference>
<evidence type="ECO:0000313" key="9">
    <source>
        <dbReference type="Proteomes" id="UP000823872"/>
    </source>
</evidence>
<dbReference type="Ensembl" id="ENSFCTT00005025353.1">
    <property type="protein sequence ID" value="ENSFCTP00005016527.1"/>
    <property type="gene ID" value="ENSFCTG00005009104.1"/>
</dbReference>